<dbReference type="AlphaFoldDB" id="A0A915CT89"/>
<evidence type="ECO:0000313" key="1">
    <source>
        <dbReference type="Proteomes" id="UP000887574"/>
    </source>
</evidence>
<dbReference type="WBParaSite" id="jg1239">
    <property type="protein sequence ID" value="jg1239"/>
    <property type="gene ID" value="jg1239"/>
</dbReference>
<evidence type="ECO:0000313" key="2">
    <source>
        <dbReference type="WBParaSite" id="jg1239"/>
    </source>
</evidence>
<name>A0A915CT89_9BILA</name>
<dbReference type="Proteomes" id="UP000887574">
    <property type="component" value="Unplaced"/>
</dbReference>
<proteinExistence type="predicted"/>
<keyword evidence="1" id="KW-1185">Reference proteome</keyword>
<reference evidence="2" key="1">
    <citation type="submission" date="2022-11" db="UniProtKB">
        <authorList>
            <consortium name="WormBaseParasite"/>
        </authorList>
    </citation>
    <scope>IDENTIFICATION</scope>
</reference>
<protein>
    <submittedName>
        <fullName evidence="2">F-box domain-containing protein</fullName>
    </submittedName>
</protein>
<accession>A0A915CT89</accession>
<sequence length="157" mass="18526">MSKPELQLSNDILYGVFAFLNRDQLDDLVTVSRQFYWVTQHFSTFPYRIIKNMQIDIFREITINWNTPRPHIKQFKQIGIYNGISRSLYTYDQNLVYLKKDQFKVETTCIMLSTFYNKQETVQGFKHYLICGAKANSDFKVEKTGKTATIANVLEKQ</sequence>
<organism evidence="1 2">
    <name type="scientific">Ditylenchus dipsaci</name>
    <dbReference type="NCBI Taxonomy" id="166011"/>
    <lineage>
        <taxon>Eukaryota</taxon>
        <taxon>Metazoa</taxon>
        <taxon>Ecdysozoa</taxon>
        <taxon>Nematoda</taxon>
        <taxon>Chromadorea</taxon>
        <taxon>Rhabditida</taxon>
        <taxon>Tylenchina</taxon>
        <taxon>Tylenchomorpha</taxon>
        <taxon>Sphaerularioidea</taxon>
        <taxon>Anguinidae</taxon>
        <taxon>Anguininae</taxon>
        <taxon>Ditylenchus</taxon>
    </lineage>
</organism>